<feature type="region of interest" description="Disordered" evidence="7">
    <location>
        <begin position="22"/>
        <end position="44"/>
    </location>
</feature>
<comment type="similarity">
    <text evidence="1">Belongs to the peptidase S45 family.</text>
</comment>
<dbReference type="PANTHER" id="PTHR34218:SF3">
    <property type="entry name" value="ACYL-HOMOSERINE LACTONE ACYLASE PVDQ"/>
    <property type="match status" value="1"/>
</dbReference>
<name>A0A2S9XR16_9BACT</name>
<keyword evidence="6" id="KW-0106">Calcium</keyword>
<proteinExistence type="inferred from homology"/>
<dbReference type="SUPFAM" id="SSF56235">
    <property type="entry name" value="N-terminal nucleophile aminohydrolases (Ntn hydrolases)"/>
    <property type="match status" value="1"/>
</dbReference>
<feature type="active site" description="Nucleophile" evidence="5">
    <location>
        <position position="288"/>
    </location>
</feature>
<evidence type="ECO:0000313" key="10">
    <source>
        <dbReference type="Proteomes" id="UP000238823"/>
    </source>
</evidence>
<dbReference type="OrthoDB" id="9760084at2"/>
<dbReference type="Gene3D" id="3.60.20.10">
    <property type="entry name" value="Glutamine Phosphoribosylpyrophosphate, subunit 1, domain 1"/>
    <property type="match status" value="1"/>
</dbReference>
<evidence type="ECO:0000256" key="1">
    <source>
        <dbReference type="ARBA" id="ARBA00006586"/>
    </source>
</evidence>
<feature type="binding site" evidence="6">
    <location>
        <position position="550"/>
    </location>
    <ligand>
        <name>Ca(2+)</name>
        <dbReference type="ChEBI" id="CHEBI:29108"/>
    </ligand>
</feature>
<dbReference type="Pfam" id="PF01804">
    <property type="entry name" value="Penicil_amidase"/>
    <property type="match status" value="1"/>
</dbReference>
<dbReference type="InterPro" id="IPR014395">
    <property type="entry name" value="Pen/GL7ACA/AHL_acylase"/>
</dbReference>
<dbReference type="InterPro" id="IPR043147">
    <property type="entry name" value="Penicillin_amidase_A-knob"/>
</dbReference>
<dbReference type="Proteomes" id="UP000238823">
    <property type="component" value="Unassembled WGS sequence"/>
</dbReference>
<sequence length="860" mass="94107">MLRRTLLPALLSLPLALSACKGDDTSADQDTGTGETGDEPQVEPFDEFPGLTAEVQIHIDDRGIPHIYGATDNDVAYASGYQMATDRLFEMDLLRRRALGRQAEVLGEAFVDQDIISRTFNLTHWGHLNAERVREESPDVYNYIISWLAGVNARVDQVNAGEAPLPYGFAEAGFAPEQWQRDDEYAIGKLMYLGNSNSLERDLLATILRNNLPETWNSFELGKPMFPVAIMPEDEIPQGFKPDSGPSHLHKARPPQPMDPYSPAAIGETLERLHRALGHIGSAGPFGSNNWAIDGRHTDSGRSMIANDPHQPLQSPSLMYAQHLNSIDEGTGTQDVIGFSFAGTMGVQLGHNRSLHWAATTNFADVMDLWDVRVEGEGVWAGDNHVDWVVREEPIEVAGGEPVILEVQDVPGYGVIVPDSLIPLPVSASGRKLLVNWTGFAATNEEACFARMSAATDIPTWEAGVDLMEVAGFNFVAATADAISYRVQIKVPDRDLSNGALPYVVIDGDNASSYWTSYLPAEQLPRSHAASRGWIASANNDPWGFTFDGDVTNDPFYYGYFYAAGHRAKRLQDEFERLTAQGSVTKQDMIALQLDTHSTMSDVLLPIVLDAAAQVGTNPDLAEFEGNDDIQTLAAALASWDQTMERDSAGALIWHAWLHNMAWEAVEDDLAFLYTLVFEAEPPYIIKIPALAMLHQYSTDNLLQTSRDWIAVEGLRRTADWLNATYGGVDPDGYSWGAIHGTRFDNPFGGELDGGWTATNGGEDTLNVSSSNFYAGPSGAAAERFDSHSGPIFRIVTTFAEDGTPEATVNFPRGNSADPSSPHWDDTLADWTNGVYTPLPFRRAEVEAATQSSYTLSPGE</sequence>
<feature type="binding site" evidence="6">
    <location>
        <position position="365"/>
    </location>
    <ligand>
        <name>Ca(2+)</name>
        <dbReference type="ChEBI" id="CHEBI:29108"/>
    </ligand>
</feature>
<accession>A0A2S9XR16</accession>
<keyword evidence="3 9" id="KW-0378">Hydrolase</keyword>
<evidence type="ECO:0000313" key="9">
    <source>
        <dbReference type="EMBL" id="PRP95131.1"/>
    </source>
</evidence>
<dbReference type="InterPro" id="IPR002692">
    <property type="entry name" value="S45"/>
</dbReference>
<dbReference type="GO" id="GO:0008953">
    <property type="term" value="F:penicillin amidase activity"/>
    <property type="evidence" value="ECO:0007669"/>
    <property type="project" value="UniProtKB-EC"/>
</dbReference>
<dbReference type="InterPro" id="IPR029055">
    <property type="entry name" value="Ntn_hydrolases_N"/>
</dbReference>
<evidence type="ECO:0000256" key="6">
    <source>
        <dbReference type="PIRSR" id="PIRSR001227-2"/>
    </source>
</evidence>
<dbReference type="PROSITE" id="PS51257">
    <property type="entry name" value="PROKAR_LIPOPROTEIN"/>
    <property type="match status" value="1"/>
</dbReference>
<dbReference type="AlphaFoldDB" id="A0A2S9XR16"/>
<dbReference type="GO" id="GO:0017000">
    <property type="term" value="P:antibiotic biosynthetic process"/>
    <property type="evidence" value="ECO:0007669"/>
    <property type="project" value="InterPro"/>
</dbReference>
<dbReference type="InterPro" id="IPR023343">
    <property type="entry name" value="Penicillin_amidase_dom1"/>
</dbReference>
<gene>
    <name evidence="9" type="primary">acyII</name>
    <name evidence="9" type="ORF">ENSA7_74450</name>
</gene>
<feature type="signal peptide" evidence="8">
    <location>
        <begin position="1"/>
        <end position="21"/>
    </location>
</feature>
<feature type="binding site" evidence="6">
    <location>
        <position position="368"/>
    </location>
    <ligand>
        <name>Ca(2+)</name>
        <dbReference type="ChEBI" id="CHEBI:29108"/>
    </ligand>
</feature>
<dbReference type="EMBL" id="PVNL01000138">
    <property type="protein sequence ID" value="PRP95131.1"/>
    <property type="molecule type" value="Genomic_DNA"/>
</dbReference>
<dbReference type="Gene3D" id="1.10.439.10">
    <property type="entry name" value="Penicillin Amidohydrolase, domain 1"/>
    <property type="match status" value="1"/>
</dbReference>
<keyword evidence="6" id="KW-0479">Metal-binding</keyword>
<reference evidence="9 10" key="1">
    <citation type="submission" date="2018-03" db="EMBL/GenBank/DDBJ databases">
        <title>Draft Genome Sequences of the Obligatory Marine Myxobacteria Enhygromyxa salina SWB007.</title>
        <authorList>
            <person name="Poehlein A."/>
            <person name="Moghaddam J.A."/>
            <person name="Harms H."/>
            <person name="Alanjari M."/>
            <person name="Koenig G.M."/>
            <person name="Daniel R."/>
            <person name="Schaeberle T.F."/>
        </authorList>
    </citation>
    <scope>NUCLEOTIDE SEQUENCE [LARGE SCALE GENOMIC DNA]</scope>
    <source>
        <strain evidence="9 10">SWB007</strain>
    </source>
</reference>
<evidence type="ECO:0000256" key="2">
    <source>
        <dbReference type="ARBA" id="ARBA00022729"/>
    </source>
</evidence>
<dbReference type="InterPro" id="IPR043146">
    <property type="entry name" value="Penicillin_amidase_N_B-knob"/>
</dbReference>
<evidence type="ECO:0000256" key="4">
    <source>
        <dbReference type="ARBA" id="ARBA00023145"/>
    </source>
</evidence>
<dbReference type="Gene3D" id="1.10.1400.10">
    <property type="match status" value="1"/>
</dbReference>
<dbReference type="Gene3D" id="2.30.120.10">
    <property type="match status" value="1"/>
</dbReference>
<dbReference type="PIRSF" id="PIRSF001227">
    <property type="entry name" value="Pen_acylase"/>
    <property type="match status" value="1"/>
</dbReference>
<comment type="cofactor">
    <cofactor evidence="6">
        <name>Ca(2+)</name>
        <dbReference type="ChEBI" id="CHEBI:29108"/>
    </cofactor>
    <text evidence="6">Binds 1 Ca(2+) ion per dimer.</text>
</comment>
<evidence type="ECO:0000256" key="8">
    <source>
        <dbReference type="SAM" id="SignalP"/>
    </source>
</evidence>
<dbReference type="EC" id="3.5.1.11" evidence="9"/>
<comment type="caution">
    <text evidence="9">The sequence shown here is derived from an EMBL/GenBank/DDBJ whole genome shotgun (WGS) entry which is preliminary data.</text>
</comment>
<keyword evidence="4" id="KW-0865">Zymogen</keyword>
<organism evidence="9 10">
    <name type="scientific">Enhygromyxa salina</name>
    <dbReference type="NCBI Taxonomy" id="215803"/>
    <lineage>
        <taxon>Bacteria</taxon>
        <taxon>Pseudomonadati</taxon>
        <taxon>Myxococcota</taxon>
        <taxon>Polyangia</taxon>
        <taxon>Nannocystales</taxon>
        <taxon>Nannocystaceae</taxon>
        <taxon>Enhygromyxa</taxon>
    </lineage>
</organism>
<feature type="chain" id="PRO_5015665278" evidence="8">
    <location>
        <begin position="22"/>
        <end position="860"/>
    </location>
</feature>
<evidence type="ECO:0000256" key="3">
    <source>
        <dbReference type="ARBA" id="ARBA00022801"/>
    </source>
</evidence>
<dbReference type="PANTHER" id="PTHR34218">
    <property type="entry name" value="PEPTIDASE S45 PENICILLIN AMIDASE"/>
    <property type="match status" value="1"/>
</dbReference>
<protein>
    <submittedName>
        <fullName evidence="9">Penicillin acylase 2</fullName>
        <ecNumber evidence="9">3.5.1.11</ecNumber>
    </submittedName>
</protein>
<keyword evidence="2 8" id="KW-0732">Signal</keyword>
<evidence type="ECO:0000256" key="7">
    <source>
        <dbReference type="SAM" id="MobiDB-lite"/>
    </source>
</evidence>
<evidence type="ECO:0000256" key="5">
    <source>
        <dbReference type="PIRSR" id="PIRSR001227-1"/>
    </source>
</evidence>
<dbReference type="GO" id="GO:0046872">
    <property type="term" value="F:metal ion binding"/>
    <property type="evidence" value="ECO:0007669"/>
    <property type="project" value="UniProtKB-KW"/>
</dbReference>